<dbReference type="EMBL" id="CP061800">
    <property type="protein sequence ID" value="QTA90593.1"/>
    <property type="molecule type" value="Genomic_DNA"/>
</dbReference>
<evidence type="ECO:0000313" key="1">
    <source>
        <dbReference type="EMBL" id="QTA90593.1"/>
    </source>
</evidence>
<protein>
    <submittedName>
        <fullName evidence="1">Uncharacterized protein</fullName>
    </submittedName>
</protein>
<organism evidence="1 2">
    <name type="scientific">Desulfonema magnum</name>
    <dbReference type="NCBI Taxonomy" id="45655"/>
    <lineage>
        <taxon>Bacteria</taxon>
        <taxon>Pseudomonadati</taxon>
        <taxon>Thermodesulfobacteriota</taxon>
        <taxon>Desulfobacteria</taxon>
        <taxon>Desulfobacterales</taxon>
        <taxon>Desulfococcaceae</taxon>
        <taxon>Desulfonema</taxon>
    </lineage>
</organism>
<name>A0A975BS41_9BACT</name>
<gene>
    <name evidence="1" type="ORF">dnm_066540</name>
</gene>
<sequence length="194" mass="22669">MLFQRHGIYYDVPVFSLPNPLSRGHPRRRSSPRPENMRKIRSLCTLTSVFPAVRLNITTKFTNARGGVTEQFHSRTLSPLRPVQRFVMHFLYHIFLIITDLGEAWPSPVGAERHIFSIIYYQYKQIAPTGLGRGLQTCYRYTALTGLSRPSPKSVIIKFYRIFDKFFLILTDLLDKFTIDFQKIYSILHKKNNL</sequence>
<reference evidence="1" key="1">
    <citation type="journal article" date="2021" name="Microb. Physiol.">
        <title>Proteogenomic Insights into the Physiology of Marine, Sulfate-Reducing, Filamentous Desulfonema limicola and Desulfonema magnum.</title>
        <authorList>
            <person name="Schnaars V."/>
            <person name="Wohlbrand L."/>
            <person name="Scheve S."/>
            <person name="Hinrichs C."/>
            <person name="Reinhardt R."/>
            <person name="Rabus R."/>
        </authorList>
    </citation>
    <scope>NUCLEOTIDE SEQUENCE</scope>
    <source>
        <strain evidence="1">4be13</strain>
    </source>
</reference>
<dbReference type="AlphaFoldDB" id="A0A975BS41"/>
<keyword evidence="2" id="KW-1185">Reference proteome</keyword>
<proteinExistence type="predicted"/>
<dbReference type="Proteomes" id="UP000663722">
    <property type="component" value="Chromosome"/>
</dbReference>
<evidence type="ECO:0000313" key="2">
    <source>
        <dbReference type="Proteomes" id="UP000663722"/>
    </source>
</evidence>
<accession>A0A975BS41</accession>
<dbReference type="KEGG" id="dmm:dnm_066540"/>